<evidence type="ECO:0000256" key="3">
    <source>
        <dbReference type="ARBA" id="ARBA00015460"/>
    </source>
</evidence>
<dbReference type="OrthoDB" id="9417777at2759"/>
<dbReference type="GO" id="GO:0007420">
    <property type="term" value="P:brain development"/>
    <property type="evidence" value="ECO:0007669"/>
    <property type="project" value="TreeGrafter"/>
</dbReference>
<evidence type="ECO:0000256" key="6">
    <source>
        <dbReference type="ARBA" id="ARBA00022815"/>
    </source>
</evidence>
<proteinExistence type="inferred from homology"/>
<dbReference type="GO" id="GO:0090274">
    <property type="term" value="P:positive regulation of somatostatin secretion"/>
    <property type="evidence" value="ECO:0007669"/>
    <property type="project" value="TreeGrafter"/>
</dbReference>
<evidence type="ECO:0000313" key="8">
    <source>
        <dbReference type="Ensembl" id="ENSGEVP00005013811.1"/>
    </source>
</evidence>
<comment type="subcellular location">
    <subcellularLocation>
        <location evidence="1">Secreted</location>
    </subcellularLocation>
</comment>
<protein>
    <recommendedName>
        <fullName evidence="3">Secretin</fullName>
    </recommendedName>
</protein>
<evidence type="ECO:0000256" key="1">
    <source>
        <dbReference type="ARBA" id="ARBA00004613"/>
    </source>
</evidence>
<dbReference type="Ensembl" id="ENSGEVT00005014470.1">
    <property type="protein sequence ID" value="ENSGEVP00005013811.1"/>
    <property type="gene ID" value="ENSGEVG00005009809.1"/>
</dbReference>
<evidence type="ECO:0000256" key="4">
    <source>
        <dbReference type="ARBA" id="ARBA00022525"/>
    </source>
</evidence>
<keyword evidence="9" id="KW-1185">Reference proteome</keyword>
<evidence type="ECO:0000256" key="5">
    <source>
        <dbReference type="ARBA" id="ARBA00022702"/>
    </source>
</evidence>
<dbReference type="PROSITE" id="PS00260">
    <property type="entry name" value="GLUCAGON"/>
    <property type="match status" value="1"/>
</dbReference>
<comment type="similarity">
    <text evidence="2">Belongs to the glucagon family.</text>
</comment>
<organism evidence="8 9">
    <name type="scientific">Gopherus evgoodei</name>
    <name type="common">Goodes thornscrub tortoise</name>
    <dbReference type="NCBI Taxonomy" id="1825980"/>
    <lineage>
        <taxon>Eukaryota</taxon>
        <taxon>Metazoa</taxon>
        <taxon>Chordata</taxon>
        <taxon>Craniata</taxon>
        <taxon>Vertebrata</taxon>
        <taxon>Euteleostomi</taxon>
        <taxon>Archelosauria</taxon>
        <taxon>Testudinata</taxon>
        <taxon>Testudines</taxon>
        <taxon>Cryptodira</taxon>
        <taxon>Durocryptodira</taxon>
        <taxon>Testudinoidea</taxon>
        <taxon>Testudinidae</taxon>
        <taxon>Gopherus</taxon>
    </lineage>
</organism>
<dbReference type="GO" id="GO:1903640">
    <property type="term" value="P:negative regulation of gastrin-induced gastric acid secretion"/>
    <property type="evidence" value="ECO:0007669"/>
    <property type="project" value="TreeGrafter"/>
</dbReference>
<evidence type="ECO:0000313" key="9">
    <source>
        <dbReference type="Proteomes" id="UP000694390"/>
    </source>
</evidence>
<evidence type="ECO:0000259" key="7">
    <source>
        <dbReference type="PROSITE" id="PS00260"/>
    </source>
</evidence>
<evidence type="ECO:0000256" key="2">
    <source>
        <dbReference type="ARBA" id="ARBA00008369"/>
    </source>
</evidence>
<accession>A0A8C4WCD0</accession>
<dbReference type="AlphaFoldDB" id="A0A8C4WCD0"/>
<dbReference type="SMART" id="SM00070">
    <property type="entry name" value="GLUCA"/>
    <property type="match status" value="2"/>
</dbReference>
<dbReference type="Pfam" id="PF00123">
    <property type="entry name" value="Hormone_2"/>
    <property type="match status" value="2"/>
</dbReference>
<reference evidence="8" key="1">
    <citation type="submission" date="2025-08" db="UniProtKB">
        <authorList>
            <consortium name="Ensembl"/>
        </authorList>
    </citation>
    <scope>IDENTIFICATION</scope>
</reference>
<dbReference type="GO" id="GO:0005179">
    <property type="term" value="F:hormone activity"/>
    <property type="evidence" value="ECO:0007669"/>
    <property type="project" value="UniProtKB-KW"/>
</dbReference>
<dbReference type="Proteomes" id="UP000694390">
    <property type="component" value="Unassembled WGS sequence"/>
</dbReference>
<dbReference type="GO" id="GO:0005615">
    <property type="term" value="C:extracellular space"/>
    <property type="evidence" value="ECO:0007669"/>
    <property type="project" value="TreeGrafter"/>
</dbReference>
<name>A0A8C4WCD0_9SAUR</name>
<dbReference type="InterPro" id="IPR000532">
    <property type="entry name" value="Glucagon_GIP_secretin_VIP"/>
</dbReference>
<dbReference type="Gene3D" id="6.10.250.590">
    <property type="match status" value="1"/>
</dbReference>
<keyword evidence="6" id="KW-0027">Amidation</keyword>
<reference evidence="8" key="2">
    <citation type="submission" date="2025-09" db="UniProtKB">
        <authorList>
            <consortium name="Ensembl"/>
        </authorList>
    </citation>
    <scope>IDENTIFICATION</scope>
</reference>
<feature type="domain" description="Glucagon / GIP / secretin / VIP family" evidence="7">
    <location>
        <begin position="48"/>
        <end position="70"/>
    </location>
</feature>
<keyword evidence="5" id="KW-0372">Hormone</keyword>
<dbReference type="PANTHER" id="PTHR17378">
    <property type="entry name" value="SECRETIN"/>
    <property type="match status" value="1"/>
</dbReference>
<sequence>MERFRFTLWAKRHADGVFNSELSKMNENAYVQKLVKSLVGLNQRYQRHSDGMFTSELSKMRGNAQVQKLIKSLVGYKRRRQLTARKQAARMQSDRCPSSREREQYVLPGLLKASDTRASSVFSPPIHYYCRAYPDCLCLMYSHRHVNTPLQHYPAHLCVINGNAGSITY</sequence>
<dbReference type="InterPro" id="IPR015675">
    <property type="entry name" value="Prosecretin"/>
</dbReference>
<keyword evidence="4" id="KW-0964">Secreted</keyword>
<dbReference type="PANTHER" id="PTHR17378:SF1">
    <property type="entry name" value="SECRETIN"/>
    <property type="match status" value="1"/>
</dbReference>
<dbReference type="GO" id="GO:0090187">
    <property type="term" value="P:positive regulation of pancreatic juice secretion"/>
    <property type="evidence" value="ECO:0007669"/>
    <property type="project" value="TreeGrafter"/>
</dbReference>
<dbReference type="GeneTree" id="ENSGT00530000069101"/>